<dbReference type="InterPro" id="IPR032288">
    <property type="entry name" value="Metallophos_C"/>
</dbReference>
<feature type="domain" description="Calcineurin-like phosphoesterase" evidence="2">
    <location>
        <begin position="138"/>
        <end position="327"/>
    </location>
</feature>
<accession>A0ABW5NIR8</accession>
<feature type="domain" description="Calcineurin-like phosphoesterase N-terminal" evidence="4">
    <location>
        <begin position="39"/>
        <end position="103"/>
    </location>
</feature>
<evidence type="ECO:0000313" key="6">
    <source>
        <dbReference type="Proteomes" id="UP001597393"/>
    </source>
</evidence>
<dbReference type="Proteomes" id="UP001597393">
    <property type="component" value="Unassembled WGS sequence"/>
</dbReference>
<feature type="signal peptide" evidence="1">
    <location>
        <begin position="1"/>
        <end position="20"/>
    </location>
</feature>
<dbReference type="Pfam" id="PF16371">
    <property type="entry name" value="MetallophosN"/>
    <property type="match status" value="1"/>
</dbReference>
<comment type="caution">
    <text evidence="5">The sequence shown here is derived from an EMBL/GenBank/DDBJ whole genome shotgun (WGS) entry which is preliminary data.</text>
</comment>
<dbReference type="SUPFAM" id="SSF56300">
    <property type="entry name" value="Metallo-dependent phosphatases"/>
    <property type="match status" value="1"/>
</dbReference>
<dbReference type="InterPro" id="IPR004843">
    <property type="entry name" value="Calcineurin-like_PHP"/>
</dbReference>
<dbReference type="PANTHER" id="PTHR43143:SF6">
    <property type="entry name" value="BLL3016 PROTEIN"/>
    <property type="match status" value="1"/>
</dbReference>
<dbReference type="InterPro" id="IPR032285">
    <property type="entry name" value="Metallophos_N"/>
</dbReference>
<gene>
    <name evidence="5" type="ORF">ACFSQ3_07480</name>
</gene>
<evidence type="ECO:0000259" key="2">
    <source>
        <dbReference type="Pfam" id="PF00149"/>
    </source>
</evidence>
<dbReference type="Pfam" id="PF16370">
    <property type="entry name" value="MetallophosC"/>
    <property type="match status" value="1"/>
</dbReference>
<feature type="chain" id="PRO_5045144044" evidence="1">
    <location>
        <begin position="21"/>
        <end position="525"/>
    </location>
</feature>
<dbReference type="RefSeq" id="WP_380868920.1">
    <property type="nucleotide sequence ID" value="NZ_JBHUMA010000006.1"/>
</dbReference>
<evidence type="ECO:0000256" key="1">
    <source>
        <dbReference type="SAM" id="SignalP"/>
    </source>
</evidence>
<reference evidence="6" key="1">
    <citation type="journal article" date="2019" name="Int. J. Syst. Evol. Microbiol.">
        <title>The Global Catalogue of Microorganisms (GCM) 10K type strain sequencing project: providing services to taxonomists for standard genome sequencing and annotation.</title>
        <authorList>
            <consortium name="The Broad Institute Genomics Platform"/>
            <consortium name="The Broad Institute Genome Sequencing Center for Infectious Disease"/>
            <person name="Wu L."/>
            <person name="Ma J."/>
        </authorList>
    </citation>
    <scope>NUCLEOTIDE SEQUENCE [LARGE SCALE GENOMIC DNA]</scope>
    <source>
        <strain evidence="6">KCTC 42248</strain>
    </source>
</reference>
<dbReference type="Gene3D" id="3.60.21.10">
    <property type="match status" value="1"/>
</dbReference>
<feature type="domain" description="Calcineurin-like phosphoesterase C-terminal" evidence="3">
    <location>
        <begin position="348"/>
        <end position="514"/>
    </location>
</feature>
<dbReference type="Pfam" id="PF00149">
    <property type="entry name" value="Metallophos"/>
    <property type="match status" value="1"/>
</dbReference>
<sequence length="525" mass="59883">MKFTFIFFGLGLCLAFSAFAQDRVSGTIYNDQNGNSQMDENELALEGVAVSNGRDVVLTDKNGKYQLPIGDDNIVFVVKPSGYTFRRNSDNLHQFYYIHKPKGSPVDMKYAGSNPTGGIPKSVDFGLLKQDESDQFDVLVFGDPQTYDERDMTFFQKGIIDEVGDTERFSFGLSLGDLVGDNLNLHPLYKSTISTLKLPWFNVMGNHDMNYDATVDSLSDETFEKNFGPANYAFNYGNAHFIVLDNIIYPNPATGKGYVGGFREEQLQFLKNDLKLVPKEKLVVVAYHIPMLLNDRNSEHFRSKDRQRFMDILSEFPNTLSLSAHTHFQTQIFFDQADGWKREKPHHEYNVGTTSGDWYSGELNDEGVPISTMRDGTPKGYMFLHIDGHDYQFDYKVAGKDIDYQIALTGAEIVSEEFVRSQALYANFFIGSERDKVQYRLNDGEWKDMIYTREIDPDYAFHTLGYDQMVANIKSGKRPSNAENSTHLWKVRYPKMPVGEHRLDVRAVDMFGKEHQASKVVRVVK</sequence>
<dbReference type="InterPro" id="IPR013783">
    <property type="entry name" value="Ig-like_fold"/>
</dbReference>
<dbReference type="InterPro" id="IPR051918">
    <property type="entry name" value="STPP_CPPED1"/>
</dbReference>
<organism evidence="5 6">
    <name type="scientific">Sphingobacterium corticis</name>
    <dbReference type="NCBI Taxonomy" id="1812823"/>
    <lineage>
        <taxon>Bacteria</taxon>
        <taxon>Pseudomonadati</taxon>
        <taxon>Bacteroidota</taxon>
        <taxon>Sphingobacteriia</taxon>
        <taxon>Sphingobacteriales</taxon>
        <taxon>Sphingobacteriaceae</taxon>
        <taxon>Sphingobacterium</taxon>
    </lineage>
</organism>
<keyword evidence="1" id="KW-0732">Signal</keyword>
<keyword evidence="6" id="KW-1185">Reference proteome</keyword>
<dbReference type="SUPFAM" id="SSF117074">
    <property type="entry name" value="Hypothetical protein PA1324"/>
    <property type="match status" value="1"/>
</dbReference>
<dbReference type="PANTHER" id="PTHR43143">
    <property type="entry name" value="METALLOPHOSPHOESTERASE, CALCINEURIN SUPERFAMILY"/>
    <property type="match status" value="1"/>
</dbReference>
<dbReference type="Gene3D" id="2.60.40.10">
    <property type="entry name" value="Immunoglobulins"/>
    <property type="match status" value="1"/>
</dbReference>
<name>A0ABW5NIR8_9SPHI</name>
<proteinExistence type="predicted"/>
<protein>
    <submittedName>
        <fullName evidence="5">Calcineurin-like phosphoesterase C-terminal domain-containing protein</fullName>
    </submittedName>
</protein>
<evidence type="ECO:0000259" key="4">
    <source>
        <dbReference type="Pfam" id="PF16371"/>
    </source>
</evidence>
<evidence type="ECO:0000313" key="5">
    <source>
        <dbReference type="EMBL" id="MFD2598790.1"/>
    </source>
</evidence>
<dbReference type="EMBL" id="JBHUMA010000006">
    <property type="protein sequence ID" value="MFD2598790.1"/>
    <property type="molecule type" value="Genomic_DNA"/>
</dbReference>
<dbReference type="InterPro" id="IPR029052">
    <property type="entry name" value="Metallo-depent_PP-like"/>
</dbReference>
<evidence type="ECO:0000259" key="3">
    <source>
        <dbReference type="Pfam" id="PF16370"/>
    </source>
</evidence>